<feature type="region of interest" description="Disordered" evidence="1">
    <location>
        <begin position="1281"/>
        <end position="1323"/>
    </location>
</feature>
<keyword evidence="3" id="KW-1185">Reference proteome</keyword>
<feature type="compositionally biased region" description="Acidic residues" evidence="1">
    <location>
        <begin position="344"/>
        <end position="359"/>
    </location>
</feature>
<feature type="compositionally biased region" description="Polar residues" evidence="1">
    <location>
        <begin position="132"/>
        <end position="149"/>
    </location>
</feature>
<feature type="compositionally biased region" description="Polar residues" evidence="1">
    <location>
        <begin position="111"/>
        <end position="123"/>
    </location>
</feature>
<feature type="region of interest" description="Disordered" evidence="1">
    <location>
        <begin position="18"/>
        <end position="287"/>
    </location>
</feature>
<accession>A0AAD3HKQ6</accession>
<feature type="compositionally biased region" description="Basic residues" evidence="1">
    <location>
        <begin position="1305"/>
        <end position="1318"/>
    </location>
</feature>
<evidence type="ECO:0000256" key="1">
    <source>
        <dbReference type="SAM" id="MobiDB-lite"/>
    </source>
</evidence>
<feature type="region of interest" description="Disordered" evidence="1">
    <location>
        <begin position="1040"/>
        <end position="1063"/>
    </location>
</feature>
<evidence type="ECO:0000313" key="2">
    <source>
        <dbReference type="EMBL" id="GFR44929.1"/>
    </source>
</evidence>
<reference evidence="2 3" key="1">
    <citation type="journal article" date="2021" name="Sci. Rep.">
        <title>Genome sequencing of the multicellular alga Astrephomene provides insights into convergent evolution of germ-soma differentiation.</title>
        <authorList>
            <person name="Yamashita S."/>
            <person name="Yamamoto K."/>
            <person name="Matsuzaki R."/>
            <person name="Suzuki S."/>
            <person name="Yamaguchi H."/>
            <person name="Hirooka S."/>
            <person name="Minakuchi Y."/>
            <person name="Miyagishima S."/>
            <person name="Kawachi M."/>
            <person name="Toyoda A."/>
            <person name="Nozaki H."/>
        </authorList>
    </citation>
    <scope>NUCLEOTIDE SEQUENCE [LARGE SCALE GENOMIC DNA]</scope>
    <source>
        <strain evidence="2 3">NIES-4017</strain>
    </source>
</reference>
<feature type="region of interest" description="Disordered" evidence="1">
    <location>
        <begin position="819"/>
        <end position="930"/>
    </location>
</feature>
<dbReference type="Proteomes" id="UP001054857">
    <property type="component" value="Unassembled WGS sequence"/>
</dbReference>
<proteinExistence type="predicted"/>
<organism evidence="2 3">
    <name type="scientific">Astrephomene gubernaculifera</name>
    <dbReference type="NCBI Taxonomy" id="47775"/>
    <lineage>
        <taxon>Eukaryota</taxon>
        <taxon>Viridiplantae</taxon>
        <taxon>Chlorophyta</taxon>
        <taxon>core chlorophytes</taxon>
        <taxon>Chlorophyceae</taxon>
        <taxon>CS clade</taxon>
        <taxon>Chlamydomonadales</taxon>
        <taxon>Astrephomenaceae</taxon>
        <taxon>Astrephomene</taxon>
    </lineage>
</organism>
<feature type="region of interest" description="Disordered" evidence="1">
    <location>
        <begin position="778"/>
        <end position="807"/>
    </location>
</feature>
<comment type="caution">
    <text evidence="2">The sequence shown here is derived from an EMBL/GenBank/DDBJ whole genome shotgun (WGS) entry which is preliminary data.</text>
</comment>
<sequence length="1468" mass="151836">MACLEEDFSDVKEFVKEDDSCYEQNASEDEVERKIDEEHAKFREAQAKRQEEVRANRPWSSPPIESPRPEQQKERERERKARTSTSDSSGGDAPRSEYEPPARPYLPAAQASGSNLSYLSRPQSAELRGSRRPSNSGTRSYTTGMSPASLSGIEEEAVVEAAATSRRPSEVERMGSPTHGGGGTGAPDDTPGRDQNSPALKEEDEDGIDDEDEDEELLGSEEGEAEEEERVGVAEGEGSGAYGGRQDASEDGALNATFEVRPLEEAERRSWAGEGDVGGTSVELDPVPWGSTNGALAKGALALYGEEAAPFRNQEDEGEGDAGRLEQRWLVGAVYGGVQPSRVEEEEEEVHDGVVEEEQQEQRRASAASGGGGLPYSWSGTAKAVPPLPEVAGPTMAMRGFVQPLPCDSSYDHPGDGRPPALGAEPASMEIEGLPQGPPVHQESSVGGAVPEEEVEEEGRPTGQAAGAEAEGSGDAENEYSNDKFESEAEEEEEEREGGQGGAGAAGTQAAAGERSGAEGTAEAPPTHAPSREASEQQQQVPSAGLSSPPPAASEPSQPPVQQVPQPPASEPSQQSISPRAAPSAVASERSLPTAPGPPPQPPAAEASSPRAPPSADSSYASSTPPAPRQPANLPPLQVASHATPEASPHPSPPAPSTSSLSKAEEDAAAAAAAASRRAAAAAAVVNNLRTVSGPGIGVGAIGSNAAPLPPPDAAFDLLPPQQFAMQLLKHDIDVLPQHHRVAAEAAAARRRPMSARPAGAGLASFGYLGYHVPHEDLTAPSGVGGQRNPSPGRTASPGRGGGDVVDDEDDELYLAVPRSQHQQEQFGEGVAEGAADGGYEGARPISAPHMRPGLEADRGGREPVPPPPYVPSVHFTGGAAARGGRMLPPVAPQPPFPARGGGRRESSGAPGGGGIRMAAAADSPPSESSMSVLDEAEAAATPNRIKYDVWMDQMSGTSKAASEAVGNGAKQHIGDSVDGDMDDGAAAAPEIRRPVRPMTAPASGRRRPASARPVMMAGVYGTNPQQQLVNVPRPLGRPMSAQPHHLRPASASRRGGGGTANGGVGYETPRGLLLNVDAPVPVTMPPPEQATAAGGTAAVAVAGVTVSVYVADTLKRIVEANRWLQQLGVTSKRYRLKDRLSNMTVQLCEDLPPPQLPLEDEFYDSYDVGYNPAAAAGGVKVIKELNLKQFLSGHAKLKQQVKKLRQTGTPPLPPSSGSGAIVGLYGGAGGSPHGFVAAEAYVGGGGKLHNRPFSASAGVSASAGGSIGVGGRVRPASAVPYSGGSRGTAAAGEPHAPYGGAANHHAHLQHQHHHHQQMRPNSANPACGRGPVYNTLNSGGSPPLAVPSSKHSNAVGVAAGLRPAWGTTAGTSAGAAVGSSQLYHPNHNGGGNGGINGLPYMYRSASAHTRMPSAILDEEDAEEEPVLLEPDERGDISRAVRQHLGGVAEYCQTKRNEIARLRNMPLM</sequence>
<feature type="compositionally biased region" description="Basic and acidic residues" evidence="1">
    <location>
        <begin position="261"/>
        <end position="271"/>
    </location>
</feature>
<evidence type="ECO:0000313" key="3">
    <source>
        <dbReference type="Proteomes" id="UP001054857"/>
    </source>
</evidence>
<gene>
    <name evidence="2" type="ORF">Agub_g6015</name>
</gene>
<feature type="compositionally biased region" description="Pro residues" evidence="1">
    <location>
        <begin position="548"/>
        <end position="559"/>
    </location>
</feature>
<protein>
    <submittedName>
        <fullName evidence="2">Uncharacterized protein</fullName>
    </submittedName>
</protein>
<feature type="compositionally biased region" description="Low complexity" evidence="1">
    <location>
        <begin position="506"/>
        <end position="515"/>
    </location>
</feature>
<feature type="compositionally biased region" description="Basic and acidic residues" evidence="1">
    <location>
        <begin position="853"/>
        <end position="862"/>
    </location>
</feature>
<feature type="compositionally biased region" description="Acidic residues" evidence="1">
    <location>
        <begin position="202"/>
        <end position="229"/>
    </location>
</feature>
<feature type="compositionally biased region" description="Basic and acidic residues" evidence="1">
    <location>
        <begin position="67"/>
        <end position="81"/>
    </location>
</feature>
<name>A0AAD3HKQ6_9CHLO</name>
<dbReference type="EMBL" id="BMAR01000008">
    <property type="protein sequence ID" value="GFR44929.1"/>
    <property type="molecule type" value="Genomic_DNA"/>
</dbReference>
<feature type="region of interest" description="Disordered" evidence="1">
    <location>
        <begin position="339"/>
        <end position="669"/>
    </location>
</feature>
<feature type="compositionally biased region" description="Basic and acidic residues" evidence="1">
    <location>
        <begin position="31"/>
        <end position="55"/>
    </location>
</feature>
<feature type="compositionally biased region" description="Low complexity" evidence="1">
    <location>
        <begin position="917"/>
        <end position="930"/>
    </location>
</feature>
<feature type="compositionally biased region" description="Polar residues" evidence="1">
    <location>
        <begin position="536"/>
        <end position="546"/>
    </location>
</feature>
<feature type="compositionally biased region" description="Low complexity" evidence="1">
    <location>
        <begin position="604"/>
        <end position="647"/>
    </location>
</feature>